<dbReference type="Proteomes" id="UP000694240">
    <property type="component" value="Chromosome 11"/>
</dbReference>
<evidence type="ECO:0000256" key="1">
    <source>
        <dbReference type="SAM" id="MobiDB-lite"/>
    </source>
</evidence>
<gene>
    <name evidence="2" type="ORF">ISN45_Aa06g037100</name>
</gene>
<protein>
    <submittedName>
        <fullName evidence="2">Uncharacterized protein</fullName>
    </submittedName>
</protein>
<name>A0A8T1Z394_9BRAS</name>
<keyword evidence="3" id="KW-1185">Reference proteome</keyword>
<reference evidence="2 3" key="1">
    <citation type="submission" date="2020-12" db="EMBL/GenBank/DDBJ databases">
        <title>Concerted genomic and epigenomic changes stabilize Arabidopsis allopolyploids.</title>
        <authorList>
            <person name="Chen Z."/>
        </authorList>
    </citation>
    <scope>NUCLEOTIDE SEQUENCE [LARGE SCALE GENOMIC DNA]</scope>
    <source>
        <strain evidence="2">Allo738</strain>
        <tissue evidence="2">Leaf</tissue>
    </source>
</reference>
<feature type="region of interest" description="Disordered" evidence="1">
    <location>
        <begin position="40"/>
        <end position="63"/>
    </location>
</feature>
<dbReference type="AlphaFoldDB" id="A0A8T1Z394"/>
<comment type="caution">
    <text evidence="2">The sequence shown here is derived from an EMBL/GenBank/DDBJ whole genome shotgun (WGS) entry which is preliminary data.</text>
</comment>
<accession>A0A8T1Z394</accession>
<evidence type="ECO:0000313" key="2">
    <source>
        <dbReference type="EMBL" id="KAG7553154.1"/>
    </source>
</evidence>
<proteinExistence type="predicted"/>
<sequence>MFAYYRLLLLPLRVTQKYGMLLWTMENKDLMKFLQTNNTAASSQVESDNDDQSERSSTTECEVMETKPMELQLKKMIKLQRSVNFEDGNLNPATIASLKLRVGLCRCFLRRL</sequence>
<evidence type="ECO:0000313" key="3">
    <source>
        <dbReference type="Proteomes" id="UP000694240"/>
    </source>
</evidence>
<organism evidence="2 3">
    <name type="scientific">Arabidopsis thaliana x Arabidopsis arenosa</name>
    <dbReference type="NCBI Taxonomy" id="1240361"/>
    <lineage>
        <taxon>Eukaryota</taxon>
        <taxon>Viridiplantae</taxon>
        <taxon>Streptophyta</taxon>
        <taxon>Embryophyta</taxon>
        <taxon>Tracheophyta</taxon>
        <taxon>Spermatophyta</taxon>
        <taxon>Magnoliopsida</taxon>
        <taxon>eudicotyledons</taxon>
        <taxon>Gunneridae</taxon>
        <taxon>Pentapetalae</taxon>
        <taxon>rosids</taxon>
        <taxon>malvids</taxon>
        <taxon>Brassicales</taxon>
        <taxon>Brassicaceae</taxon>
        <taxon>Camelineae</taxon>
        <taxon>Arabidopsis</taxon>
    </lineage>
</organism>
<dbReference type="EMBL" id="JAEFBK010000011">
    <property type="protein sequence ID" value="KAG7553154.1"/>
    <property type="molecule type" value="Genomic_DNA"/>
</dbReference>